<proteinExistence type="predicted"/>
<comment type="caution">
    <text evidence="1">The sequence shown here is derived from an EMBL/GenBank/DDBJ whole genome shotgun (WGS) entry which is preliminary data.</text>
</comment>
<evidence type="ECO:0000313" key="1">
    <source>
        <dbReference type="EMBL" id="KAK4412313.1"/>
    </source>
</evidence>
<sequence length="264" mass="29023">MTRPPLALPPSGLPFLPMLPRRRPTTLRACGVFARRSLPVVPSSPLAVWAGCPSLLRSVRLWITGTNVVEWNSRRVTRSTVPRCEVQVVMITPGYALAPLTGTPEPANARETRVGRSSIHPTGGVDNEATFTTFSLLSLCKGIASGIGADSASAASCRTGVIQYVVPHVPPLLRSFPILIVKHHEQQDVEACKTREPLLFRAVRWTIPYSSFRGASLHESILTPQSADLRFWRLEQKNYVTAEKGFASNPNDFLSSLKIFLVRT</sequence>
<reference evidence="1" key="2">
    <citation type="journal article" date="2024" name="Plant">
        <title>Genomic evolution and insights into agronomic trait innovations of Sesamum species.</title>
        <authorList>
            <person name="Miao H."/>
            <person name="Wang L."/>
            <person name="Qu L."/>
            <person name="Liu H."/>
            <person name="Sun Y."/>
            <person name="Le M."/>
            <person name="Wang Q."/>
            <person name="Wei S."/>
            <person name="Zheng Y."/>
            <person name="Lin W."/>
            <person name="Duan Y."/>
            <person name="Cao H."/>
            <person name="Xiong S."/>
            <person name="Wang X."/>
            <person name="Wei L."/>
            <person name="Li C."/>
            <person name="Ma Q."/>
            <person name="Ju M."/>
            <person name="Zhao R."/>
            <person name="Li G."/>
            <person name="Mu C."/>
            <person name="Tian Q."/>
            <person name="Mei H."/>
            <person name="Zhang T."/>
            <person name="Gao T."/>
            <person name="Zhang H."/>
        </authorList>
    </citation>
    <scope>NUCLEOTIDE SEQUENCE</scope>
    <source>
        <strain evidence="1">3651</strain>
    </source>
</reference>
<dbReference type="Proteomes" id="UP001293254">
    <property type="component" value="Unassembled WGS sequence"/>
</dbReference>
<name>A0AAE1XIC0_9LAMI</name>
<reference evidence="1" key="1">
    <citation type="submission" date="2020-06" db="EMBL/GenBank/DDBJ databases">
        <authorList>
            <person name="Li T."/>
            <person name="Hu X."/>
            <person name="Zhang T."/>
            <person name="Song X."/>
            <person name="Zhang H."/>
            <person name="Dai N."/>
            <person name="Sheng W."/>
            <person name="Hou X."/>
            <person name="Wei L."/>
        </authorList>
    </citation>
    <scope>NUCLEOTIDE SEQUENCE</scope>
    <source>
        <strain evidence="1">3651</strain>
        <tissue evidence="1">Leaf</tissue>
    </source>
</reference>
<accession>A0AAE1XIC0</accession>
<protein>
    <submittedName>
        <fullName evidence="1">Uncharacterized protein</fullName>
    </submittedName>
</protein>
<dbReference type="AlphaFoldDB" id="A0AAE1XIC0"/>
<dbReference type="EMBL" id="JACGWO010000015">
    <property type="protein sequence ID" value="KAK4412313.1"/>
    <property type="molecule type" value="Genomic_DNA"/>
</dbReference>
<gene>
    <name evidence="1" type="ORF">Salat_2982900</name>
</gene>
<organism evidence="1 2">
    <name type="scientific">Sesamum alatum</name>
    <dbReference type="NCBI Taxonomy" id="300844"/>
    <lineage>
        <taxon>Eukaryota</taxon>
        <taxon>Viridiplantae</taxon>
        <taxon>Streptophyta</taxon>
        <taxon>Embryophyta</taxon>
        <taxon>Tracheophyta</taxon>
        <taxon>Spermatophyta</taxon>
        <taxon>Magnoliopsida</taxon>
        <taxon>eudicotyledons</taxon>
        <taxon>Gunneridae</taxon>
        <taxon>Pentapetalae</taxon>
        <taxon>asterids</taxon>
        <taxon>lamiids</taxon>
        <taxon>Lamiales</taxon>
        <taxon>Pedaliaceae</taxon>
        <taxon>Sesamum</taxon>
    </lineage>
</organism>
<evidence type="ECO:0000313" key="2">
    <source>
        <dbReference type="Proteomes" id="UP001293254"/>
    </source>
</evidence>
<keyword evidence="2" id="KW-1185">Reference proteome</keyword>